<sequence length="41" mass="4663">MRFGHGVQQCADIWRSKSKNVAEDCHENPEGWACGNPFVEE</sequence>
<accession>A0ABV6F0C6</accession>
<protein>
    <submittedName>
        <fullName evidence="1">Uncharacterized protein</fullName>
    </submittedName>
</protein>
<evidence type="ECO:0000313" key="2">
    <source>
        <dbReference type="Proteomes" id="UP001589766"/>
    </source>
</evidence>
<keyword evidence="2" id="KW-1185">Reference proteome</keyword>
<evidence type="ECO:0000313" key="1">
    <source>
        <dbReference type="EMBL" id="MFC0246972.1"/>
    </source>
</evidence>
<organism evidence="1 2">
    <name type="scientific">Citricoccus parietis</name>
    <dbReference type="NCBI Taxonomy" id="592307"/>
    <lineage>
        <taxon>Bacteria</taxon>
        <taxon>Bacillati</taxon>
        <taxon>Actinomycetota</taxon>
        <taxon>Actinomycetes</taxon>
        <taxon>Micrococcales</taxon>
        <taxon>Micrococcaceae</taxon>
        <taxon>Citricoccus</taxon>
    </lineage>
</organism>
<dbReference type="Proteomes" id="UP001589766">
    <property type="component" value="Unassembled WGS sequence"/>
</dbReference>
<reference evidence="1 2" key="1">
    <citation type="submission" date="2024-09" db="EMBL/GenBank/DDBJ databases">
        <authorList>
            <person name="Sun Q."/>
            <person name="Mori K."/>
        </authorList>
    </citation>
    <scope>NUCLEOTIDE SEQUENCE [LARGE SCALE GENOMIC DNA]</scope>
    <source>
        <strain evidence="1 2">CCM 7609</strain>
    </source>
</reference>
<proteinExistence type="predicted"/>
<gene>
    <name evidence="1" type="ORF">ACFFIO_00460</name>
</gene>
<name>A0ABV6F0C6_9MICC</name>
<comment type="caution">
    <text evidence="1">The sequence shown here is derived from an EMBL/GenBank/DDBJ whole genome shotgun (WGS) entry which is preliminary data.</text>
</comment>
<dbReference type="EMBL" id="JBHLWH010000001">
    <property type="protein sequence ID" value="MFC0246972.1"/>
    <property type="molecule type" value="Genomic_DNA"/>
</dbReference>